<feature type="domain" description="Non-reducing end beta-L-arabinofuranosidase-like GH127 middle" evidence="3">
    <location>
        <begin position="450"/>
        <end position="538"/>
    </location>
</feature>
<feature type="domain" description="Non-reducing end beta-L-arabinofuranosidase-like GH127 catalytic" evidence="2">
    <location>
        <begin position="127"/>
        <end position="439"/>
    </location>
</feature>
<gene>
    <name evidence="5" type="ORF">GCM10009850_045220</name>
</gene>
<dbReference type="Pfam" id="PF07944">
    <property type="entry name" value="Beta-AFase-like_GH127_cat"/>
    <property type="match status" value="1"/>
</dbReference>
<feature type="compositionally biased region" description="Low complexity" evidence="1">
    <location>
        <begin position="10"/>
        <end position="26"/>
    </location>
</feature>
<comment type="caution">
    <text evidence="5">The sequence shown here is derived from an EMBL/GenBank/DDBJ whole genome shotgun (WGS) entry which is preliminary data.</text>
</comment>
<dbReference type="InterPro" id="IPR012878">
    <property type="entry name" value="Beta-AFase-like_GH127_cat"/>
</dbReference>
<evidence type="ECO:0000313" key="6">
    <source>
        <dbReference type="Proteomes" id="UP001499843"/>
    </source>
</evidence>
<feature type="domain" description="Non-reducing end beta-L-arabinofuranosidase-like GH127 C-terminal" evidence="4">
    <location>
        <begin position="540"/>
        <end position="668"/>
    </location>
</feature>
<dbReference type="EMBL" id="BAAAQX010000011">
    <property type="protein sequence ID" value="GAA2209064.1"/>
    <property type="molecule type" value="Genomic_DNA"/>
</dbReference>
<keyword evidence="6" id="KW-1185">Reference proteome</keyword>
<dbReference type="InterPro" id="IPR049049">
    <property type="entry name" value="Beta-AFase-like_GH127_C"/>
</dbReference>
<dbReference type="PANTHER" id="PTHR43465">
    <property type="entry name" value="DUF1680 DOMAIN PROTEIN (AFU_ORTHOLOGUE AFUA_1G08910)"/>
    <property type="match status" value="1"/>
</dbReference>
<dbReference type="InterPro" id="IPR049174">
    <property type="entry name" value="Beta-AFase-like"/>
</dbReference>
<evidence type="ECO:0000259" key="3">
    <source>
        <dbReference type="Pfam" id="PF20736"/>
    </source>
</evidence>
<evidence type="ECO:0000259" key="2">
    <source>
        <dbReference type="Pfam" id="PF07944"/>
    </source>
</evidence>
<evidence type="ECO:0000259" key="4">
    <source>
        <dbReference type="Pfam" id="PF20737"/>
    </source>
</evidence>
<evidence type="ECO:0000313" key="5">
    <source>
        <dbReference type="EMBL" id="GAA2209064.1"/>
    </source>
</evidence>
<evidence type="ECO:0000256" key="1">
    <source>
        <dbReference type="SAM" id="MobiDB-lite"/>
    </source>
</evidence>
<protein>
    <submittedName>
        <fullName evidence="5">Glycoside hydrolase family 127 protein</fullName>
    </submittedName>
</protein>
<dbReference type="PANTHER" id="PTHR43465:SF2">
    <property type="entry name" value="DUF1680 DOMAIN PROTEIN (AFU_ORTHOLOGUE AFUA_1G08910)"/>
    <property type="match status" value="1"/>
</dbReference>
<keyword evidence="5" id="KW-0378">Hydrolase</keyword>
<dbReference type="SUPFAM" id="SSF48208">
    <property type="entry name" value="Six-hairpin glycosidases"/>
    <property type="match status" value="1"/>
</dbReference>
<accession>A0ABN3CIS6</accession>
<reference evidence="5 6" key="1">
    <citation type="journal article" date="2019" name="Int. J. Syst. Evol. Microbiol.">
        <title>The Global Catalogue of Microorganisms (GCM) 10K type strain sequencing project: providing services to taxonomists for standard genome sequencing and annotation.</title>
        <authorList>
            <consortium name="The Broad Institute Genomics Platform"/>
            <consortium name="The Broad Institute Genome Sequencing Center for Infectious Disease"/>
            <person name="Wu L."/>
            <person name="Ma J."/>
        </authorList>
    </citation>
    <scope>NUCLEOTIDE SEQUENCE [LARGE SCALE GENOMIC DNA]</scope>
    <source>
        <strain evidence="5 6">JCM 16114</strain>
    </source>
</reference>
<dbReference type="RefSeq" id="WP_344477819.1">
    <property type="nucleotide sequence ID" value="NZ_BAAAQX010000011.1"/>
</dbReference>
<name>A0ABN3CIS6_9ACTN</name>
<dbReference type="InterPro" id="IPR049046">
    <property type="entry name" value="Beta-AFase-like_GH127_middle"/>
</dbReference>
<dbReference type="Pfam" id="PF20737">
    <property type="entry name" value="Glyco_hydro127C"/>
    <property type="match status" value="1"/>
</dbReference>
<dbReference type="InterPro" id="IPR008928">
    <property type="entry name" value="6-hairpin_glycosidase_sf"/>
</dbReference>
<organism evidence="5 6">
    <name type="scientific">Nonomuraea monospora</name>
    <dbReference type="NCBI Taxonomy" id="568818"/>
    <lineage>
        <taxon>Bacteria</taxon>
        <taxon>Bacillati</taxon>
        <taxon>Actinomycetota</taxon>
        <taxon>Actinomycetes</taxon>
        <taxon>Streptosporangiales</taxon>
        <taxon>Streptosporangiaceae</taxon>
        <taxon>Nonomuraea</taxon>
    </lineage>
</organism>
<proteinExistence type="predicted"/>
<dbReference type="Pfam" id="PF20736">
    <property type="entry name" value="Glyco_hydro127M"/>
    <property type="match status" value="1"/>
</dbReference>
<dbReference type="Proteomes" id="UP001499843">
    <property type="component" value="Unassembled WGS sequence"/>
</dbReference>
<dbReference type="GO" id="GO:0016787">
    <property type="term" value="F:hydrolase activity"/>
    <property type="evidence" value="ECO:0007669"/>
    <property type="project" value="UniProtKB-KW"/>
</dbReference>
<feature type="region of interest" description="Disordered" evidence="1">
    <location>
        <begin position="1"/>
        <end position="26"/>
    </location>
</feature>
<sequence>MTAPKPSGNPLATRAAGPATPGPGALHPLGLDHVRLDDGGLLGQWRRRNAGQTLPHCVERLESSGNLGNLRAAAGETGEEFAGMWFADSDVYKTLEAALWELAAPGAGPGLRDLAATDADPGLEDVAGDPGLRKFVDDTVALLARAQHPDGYLNSYFTLTEPDQRWLKPVWSHELYCAGHLIQAAVAAGRTGACPELVAVARRFADLLVERFSQVEEVCGHPEIETALTELYRLTAHRPYLDLARRFLHLRGRGLLEQGRFGPRYHQDHVPPREATEVTGHSVRQLYLLAGMVDVAVETGDEALMAASRRLWDDAVGTRTYVTGAHGSRHRDEAYGDPYELPADRAYAETCASIAAFHVSWRLLLATGEARYADEMERVLHNAVAAAVSEDGRHFFYSNPLHLRTGHTNAGEESAGHRLPWYSCACCPPNIARLMASLPAYLATGDASGLQLHLYAAATIEAGPATVRVRTDYPWQGRVELTVSAPDQWTLALRVPSWCSSFSVLIDGEPARASVDAGYLRLSRAWGEGTSVVLDLGMPVRQVRPHPRVDAVRGCVALARGPLVYCLEQHDLPDGVVLEDVRLDTDAPLQARQATAAPLQATAAALEATGDNSHPVVITASGKTLDVTNAPLYTTDRRPTGAAPLQLTAVPYFLWGNRSQGPMRVWLPTTGTP</sequence>